<dbReference type="InterPro" id="IPR001753">
    <property type="entry name" value="Enoyl-CoA_hydra/iso"/>
</dbReference>
<accession>A0ABW2T093</accession>
<gene>
    <name evidence="3" type="ORF">ACFQVD_15800</name>
</gene>
<evidence type="ECO:0000256" key="1">
    <source>
        <dbReference type="ARBA" id="ARBA00005254"/>
    </source>
</evidence>
<dbReference type="PANTHER" id="PTHR42964:SF1">
    <property type="entry name" value="POLYKETIDE BIOSYNTHESIS ENOYL-COA HYDRATASE PKSH-RELATED"/>
    <property type="match status" value="1"/>
</dbReference>
<dbReference type="Pfam" id="PF00378">
    <property type="entry name" value="ECH_1"/>
    <property type="match status" value="1"/>
</dbReference>
<sequence>MNASTAPEDRPEDRPESRPESRFVASVVDGPVATVTWSRPERRNAIGQEVCDELVAALEWLAPRPEIGVVVLRAAGRPFCAGWDVTDFERLAGADPEALASFFRHGRRLLAAISALPQVTVAAPAGLVLGFGCALLARCDLVIAADDSRFGLPEIRLGMPPATVLPELLSVMTRRAALEWAVTGERFDARRAMADGLVTSVVPAADHDEETARVVGLLSGHPDGAVRATKELVGRLAAADEGERVALGVESALRRFAGQAPA</sequence>
<dbReference type="Gene3D" id="3.90.226.10">
    <property type="entry name" value="2-enoyl-CoA Hydratase, Chain A, domain 1"/>
    <property type="match status" value="1"/>
</dbReference>
<dbReference type="EMBL" id="JBHTEE010000001">
    <property type="protein sequence ID" value="MFC7601556.1"/>
    <property type="molecule type" value="Genomic_DNA"/>
</dbReference>
<evidence type="ECO:0000256" key="2">
    <source>
        <dbReference type="SAM" id="MobiDB-lite"/>
    </source>
</evidence>
<evidence type="ECO:0000313" key="3">
    <source>
        <dbReference type="EMBL" id="MFC7601556.1"/>
    </source>
</evidence>
<proteinExistence type="inferred from homology"/>
<organism evidence="3 4">
    <name type="scientific">Streptosporangium amethystogenes subsp. fukuiense</name>
    <dbReference type="NCBI Taxonomy" id="698418"/>
    <lineage>
        <taxon>Bacteria</taxon>
        <taxon>Bacillati</taxon>
        <taxon>Actinomycetota</taxon>
        <taxon>Actinomycetes</taxon>
        <taxon>Streptosporangiales</taxon>
        <taxon>Streptosporangiaceae</taxon>
        <taxon>Streptosporangium</taxon>
    </lineage>
</organism>
<dbReference type="RefSeq" id="WP_343963802.1">
    <property type="nucleotide sequence ID" value="NZ_BAAAGK010000019.1"/>
</dbReference>
<reference evidence="4" key="1">
    <citation type="journal article" date="2019" name="Int. J. Syst. Evol. Microbiol.">
        <title>The Global Catalogue of Microorganisms (GCM) 10K type strain sequencing project: providing services to taxonomists for standard genome sequencing and annotation.</title>
        <authorList>
            <consortium name="The Broad Institute Genomics Platform"/>
            <consortium name="The Broad Institute Genome Sequencing Center for Infectious Disease"/>
            <person name="Wu L."/>
            <person name="Ma J."/>
        </authorList>
    </citation>
    <scope>NUCLEOTIDE SEQUENCE [LARGE SCALE GENOMIC DNA]</scope>
    <source>
        <strain evidence="4">JCM 10083</strain>
    </source>
</reference>
<dbReference type="PANTHER" id="PTHR42964">
    <property type="entry name" value="ENOYL-COA HYDRATASE"/>
    <property type="match status" value="1"/>
</dbReference>
<dbReference type="InterPro" id="IPR029045">
    <property type="entry name" value="ClpP/crotonase-like_dom_sf"/>
</dbReference>
<comment type="similarity">
    <text evidence="1">Belongs to the enoyl-CoA hydratase/isomerase family.</text>
</comment>
<dbReference type="SUPFAM" id="SSF52096">
    <property type="entry name" value="ClpP/crotonase"/>
    <property type="match status" value="1"/>
</dbReference>
<evidence type="ECO:0000313" key="4">
    <source>
        <dbReference type="Proteomes" id="UP001596514"/>
    </source>
</evidence>
<dbReference type="Proteomes" id="UP001596514">
    <property type="component" value="Unassembled WGS sequence"/>
</dbReference>
<name>A0ABW2T093_9ACTN</name>
<comment type="caution">
    <text evidence="3">The sequence shown here is derived from an EMBL/GenBank/DDBJ whole genome shotgun (WGS) entry which is preliminary data.</text>
</comment>
<keyword evidence="4" id="KW-1185">Reference proteome</keyword>
<feature type="region of interest" description="Disordered" evidence="2">
    <location>
        <begin position="1"/>
        <end position="23"/>
    </location>
</feature>
<dbReference type="InterPro" id="IPR051683">
    <property type="entry name" value="Enoyl-CoA_Hydratase/Isomerase"/>
</dbReference>
<feature type="compositionally biased region" description="Basic and acidic residues" evidence="2">
    <location>
        <begin position="7"/>
        <end position="21"/>
    </location>
</feature>
<dbReference type="CDD" id="cd06558">
    <property type="entry name" value="crotonase-like"/>
    <property type="match status" value="1"/>
</dbReference>
<protein>
    <submittedName>
        <fullName evidence="3">Enoyl-CoA hydratase/isomerase family protein</fullName>
    </submittedName>
</protein>